<feature type="compositionally biased region" description="Acidic residues" evidence="1">
    <location>
        <begin position="65"/>
        <end position="76"/>
    </location>
</feature>
<comment type="caution">
    <text evidence="2">The sequence shown here is derived from an EMBL/GenBank/DDBJ whole genome shotgun (WGS) entry which is preliminary data.</text>
</comment>
<evidence type="ECO:0000313" key="2">
    <source>
        <dbReference type="EMBL" id="TFB88267.1"/>
    </source>
</evidence>
<gene>
    <name evidence="2" type="ORF">E3O44_06255</name>
</gene>
<evidence type="ECO:0000313" key="3">
    <source>
        <dbReference type="Proteomes" id="UP000297608"/>
    </source>
</evidence>
<proteinExistence type="predicted"/>
<keyword evidence="3" id="KW-1185">Reference proteome</keyword>
<evidence type="ECO:0008006" key="4">
    <source>
        <dbReference type="Google" id="ProtNLM"/>
    </source>
</evidence>
<dbReference type="EMBL" id="SOFG01000009">
    <property type="protein sequence ID" value="TFB88267.1"/>
    <property type="molecule type" value="Genomic_DNA"/>
</dbReference>
<evidence type="ECO:0000256" key="1">
    <source>
        <dbReference type="SAM" id="MobiDB-lite"/>
    </source>
</evidence>
<protein>
    <recommendedName>
        <fullName evidence="4">Autophagy-related protein 2</fullName>
    </recommendedName>
</protein>
<dbReference type="Proteomes" id="UP000297608">
    <property type="component" value="Unassembled WGS sequence"/>
</dbReference>
<reference evidence="2 3" key="1">
    <citation type="submission" date="2019-03" db="EMBL/GenBank/DDBJ databases">
        <title>Genomics of glacier-inhabiting Cryobacterium strains.</title>
        <authorList>
            <person name="Liu Q."/>
            <person name="Xin Y.-H."/>
        </authorList>
    </citation>
    <scope>NUCLEOTIDE SEQUENCE [LARGE SCALE GENOMIC DNA]</scope>
    <source>
        <strain evidence="2 3">MDB2-B</strain>
    </source>
</reference>
<accession>A0ABY2IED4</accession>
<feature type="region of interest" description="Disordered" evidence="1">
    <location>
        <begin position="1"/>
        <end position="76"/>
    </location>
</feature>
<sequence length="76" mass="8018">MNSAADFPPEKPRVTIKAVSEPDEKGEYTDLDEEAESAFASDPARGHSDEDSASDSNGPANPGGDEGEYTDVEEAD</sequence>
<organism evidence="2 3">
    <name type="scientific">Cryobacterium algoricola</name>
    <dbReference type="NCBI Taxonomy" id="1259183"/>
    <lineage>
        <taxon>Bacteria</taxon>
        <taxon>Bacillati</taxon>
        <taxon>Actinomycetota</taxon>
        <taxon>Actinomycetes</taxon>
        <taxon>Micrococcales</taxon>
        <taxon>Microbacteriaceae</taxon>
        <taxon>Cryobacterium</taxon>
    </lineage>
</organism>
<name>A0ABY2IED4_9MICO</name>
<dbReference type="RefSeq" id="WP_134533578.1">
    <property type="nucleotide sequence ID" value="NZ_SOFG01000009.1"/>
</dbReference>